<dbReference type="RefSeq" id="XP_035670627.1">
    <property type="nucleotide sequence ID" value="XM_035814734.1"/>
</dbReference>
<dbReference type="OMA" id="AYNPLSS"/>
<proteinExistence type="predicted"/>
<sequence length="776" mass="86129">MEELSNDDHCEQRTLEDVLRANDDILEKHSIHRCLEGELEAISPNPETIRLQTDTDGLTLELTSLQAIRPPSDVFIATRWKTKCCRKLVEKMAPPWRYRTAQLQTYGRDVPGIFLCQSLCGTNIVLCAVLKHDTDTQAASDFYEQLGSSTLGSWLSERAEGLIKRTWHELRELAPTSNTLLHNLARQKLQTGTPIRVYKADWVQFAMAFDNALAQQISEDGETCPFTVKIVLECFGQKMAHSTENNAAQLDDANATPNVDPLKTLADLRMRMEFVGRSVVHIGVSVGFQDCSLSSLWHRNLHYKLFNQNWQKYSVMGMGSVINVTTRKDRRPAAALSRAMTTDTFDLTYAQAYNPLSSKMSSGWTKALTSGLPVTLAAASGLALNNATKTTHGFVQTALDGAVQASLEEIIMDLNPRAHARFEVVLTCDGEDLTTEAATEQVKYLVATLRRELSASIPVIIPVHASALHQYAVKILADLTKPIMAANVENTQGHSRLEVTTIAISEVLFRLMLFGRVERRKSAYLHGLGIHPDSPWEGFSSLVEPNGTSGWALKEGLFDTWAREGLLSAPPWRLVSSNDNDMLCRMHQTLSAIHSAFQEHNGRDCDTSFAQTMAEIYWNHVKSDLTAIMLSRKMRALTQQDGRDALFDGTVEARGVRVTGKMDVGKLATLLCEVSSTNLPTFCSCEAVVDTVSRLGISADSLRQQMLEVLRQDQDLTTFPYVDAKKCGLKSVRAGLLLRVQGGQNVYRDVCIRAHCIVSEEFAARVKPEAHQPSTS</sequence>
<accession>A0A9J7KUD4</accession>
<dbReference type="AlphaFoldDB" id="A0A9J7KUD4"/>
<name>A0A9J7KUD4_BRAFL</name>
<evidence type="ECO:0000313" key="2">
    <source>
        <dbReference type="RefSeq" id="XP_035670627.1"/>
    </source>
</evidence>
<dbReference type="OrthoDB" id="10043075at2759"/>
<keyword evidence="1" id="KW-1185">Reference proteome</keyword>
<reference evidence="1" key="1">
    <citation type="journal article" date="2020" name="Nat. Ecol. Evol.">
        <title>Deeply conserved synteny resolves early events in vertebrate evolution.</title>
        <authorList>
            <person name="Simakov O."/>
            <person name="Marletaz F."/>
            <person name="Yue J.X."/>
            <person name="O'Connell B."/>
            <person name="Jenkins J."/>
            <person name="Brandt A."/>
            <person name="Calef R."/>
            <person name="Tung C.H."/>
            <person name="Huang T.K."/>
            <person name="Schmutz J."/>
            <person name="Satoh N."/>
            <person name="Yu J.K."/>
            <person name="Putnam N.H."/>
            <person name="Green R.E."/>
            <person name="Rokhsar D.S."/>
        </authorList>
    </citation>
    <scope>NUCLEOTIDE SEQUENCE [LARGE SCALE GENOMIC DNA]</scope>
    <source>
        <strain evidence="1">S238N-H82</strain>
    </source>
</reference>
<protein>
    <submittedName>
        <fullName evidence="2">Uncharacterized protein LOC118412102</fullName>
    </submittedName>
</protein>
<dbReference type="KEGG" id="bfo:118412102"/>
<organism evidence="1 2">
    <name type="scientific">Branchiostoma floridae</name>
    <name type="common">Florida lancelet</name>
    <name type="synonym">Amphioxus</name>
    <dbReference type="NCBI Taxonomy" id="7739"/>
    <lineage>
        <taxon>Eukaryota</taxon>
        <taxon>Metazoa</taxon>
        <taxon>Chordata</taxon>
        <taxon>Cephalochordata</taxon>
        <taxon>Leptocardii</taxon>
        <taxon>Amphioxiformes</taxon>
        <taxon>Branchiostomatidae</taxon>
        <taxon>Branchiostoma</taxon>
    </lineage>
</organism>
<dbReference type="GeneID" id="118412102"/>
<reference evidence="2" key="2">
    <citation type="submission" date="2025-08" db="UniProtKB">
        <authorList>
            <consortium name="RefSeq"/>
        </authorList>
    </citation>
    <scope>IDENTIFICATION</scope>
    <source>
        <strain evidence="2">S238N-H82</strain>
        <tissue evidence="2">Testes</tissue>
    </source>
</reference>
<evidence type="ECO:0000313" key="1">
    <source>
        <dbReference type="Proteomes" id="UP000001554"/>
    </source>
</evidence>
<dbReference type="Proteomes" id="UP000001554">
    <property type="component" value="Chromosome 3"/>
</dbReference>
<gene>
    <name evidence="2" type="primary">LOC118412102</name>
</gene>